<name>A0A7C5L3E2_AQUAO</name>
<feature type="domain" description="Flagellar basal body rod protein N-terminal" evidence="1">
    <location>
        <begin position="8"/>
        <end position="38"/>
    </location>
</feature>
<dbReference type="Pfam" id="PF00460">
    <property type="entry name" value="Flg_bb_rod"/>
    <property type="match status" value="1"/>
</dbReference>
<dbReference type="AlphaFoldDB" id="A0A7C5L3E2"/>
<dbReference type="InterPro" id="IPR001444">
    <property type="entry name" value="Flag_bb_rod_N"/>
</dbReference>
<evidence type="ECO:0000313" key="2">
    <source>
        <dbReference type="EMBL" id="HHJ64712.1"/>
    </source>
</evidence>
<gene>
    <name evidence="2" type="ORF">ENJ61_07375</name>
</gene>
<organism evidence="2">
    <name type="scientific">Aquifex aeolicus</name>
    <dbReference type="NCBI Taxonomy" id="63363"/>
    <lineage>
        <taxon>Bacteria</taxon>
        <taxon>Pseudomonadati</taxon>
        <taxon>Aquificota</taxon>
        <taxon>Aquificia</taxon>
        <taxon>Aquificales</taxon>
        <taxon>Aquificaceae</taxon>
        <taxon>Aquifex</taxon>
    </lineage>
</organism>
<dbReference type="EMBL" id="DRNB01000268">
    <property type="protein sequence ID" value="HHJ64712.1"/>
    <property type="molecule type" value="Genomic_DNA"/>
</dbReference>
<keyword evidence="2" id="KW-0966">Cell projection</keyword>
<evidence type="ECO:0000259" key="1">
    <source>
        <dbReference type="Pfam" id="PF00460"/>
    </source>
</evidence>
<sequence length="99" mass="10786">MALDYQPLYILASGMLLQERKLGVVTHNLSNVNTPSFKRDLLLSATWYTDGGVQIPDTSPSNPTNNFVYPLVEAVVTLVEQGPLRETGNPLDLALEGEG</sequence>
<keyword evidence="2" id="KW-0969">Cilium</keyword>
<comment type="caution">
    <text evidence="2">The sequence shown here is derived from an EMBL/GenBank/DDBJ whole genome shotgun (WGS) entry which is preliminary data.</text>
</comment>
<protein>
    <submittedName>
        <fullName evidence="2">Flagellar biosynthesis protein FlgG</fullName>
    </submittedName>
</protein>
<proteinExistence type="predicted"/>
<reference evidence="2" key="1">
    <citation type="journal article" date="2020" name="mSystems">
        <title>Genome- and Community-Level Interaction Insights into Carbon Utilization and Element Cycling Functions of Hydrothermarchaeota in Hydrothermal Sediment.</title>
        <authorList>
            <person name="Zhou Z."/>
            <person name="Liu Y."/>
            <person name="Xu W."/>
            <person name="Pan J."/>
            <person name="Luo Z.H."/>
            <person name="Li M."/>
        </authorList>
    </citation>
    <scope>NUCLEOTIDE SEQUENCE [LARGE SCALE GENOMIC DNA]</scope>
    <source>
        <strain evidence="2">HyVt-501</strain>
    </source>
</reference>
<feature type="non-terminal residue" evidence="2">
    <location>
        <position position="99"/>
    </location>
</feature>
<keyword evidence="2" id="KW-0282">Flagellum</keyword>
<dbReference type="Proteomes" id="UP000885792">
    <property type="component" value="Unassembled WGS sequence"/>
</dbReference>
<accession>A0A7C5L3E2</accession>